<feature type="region of interest" description="Disordered" evidence="1">
    <location>
        <begin position="65"/>
        <end position="94"/>
    </location>
</feature>
<keyword evidence="3" id="KW-1185">Reference proteome</keyword>
<name>A0A4Y2KAE7_ARAVE</name>
<organism evidence="2 3">
    <name type="scientific">Araneus ventricosus</name>
    <name type="common">Orbweaver spider</name>
    <name type="synonym">Epeira ventricosa</name>
    <dbReference type="NCBI Taxonomy" id="182803"/>
    <lineage>
        <taxon>Eukaryota</taxon>
        <taxon>Metazoa</taxon>
        <taxon>Ecdysozoa</taxon>
        <taxon>Arthropoda</taxon>
        <taxon>Chelicerata</taxon>
        <taxon>Arachnida</taxon>
        <taxon>Araneae</taxon>
        <taxon>Araneomorphae</taxon>
        <taxon>Entelegynae</taxon>
        <taxon>Araneoidea</taxon>
        <taxon>Araneidae</taxon>
        <taxon>Araneus</taxon>
    </lineage>
</organism>
<proteinExistence type="predicted"/>
<sequence>MHEHTSFNLYVVLCQSLERRINGTTLPSVFNILCLKPTFIACVITGFETKTAVVNNSDATTLRNQLPQKTEIHDKPEDEWGECNPISRDRLKTF</sequence>
<reference evidence="2 3" key="1">
    <citation type="journal article" date="2019" name="Sci. Rep.">
        <title>Orb-weaving spider Araneus ventricosus genome elucidates the spidroin gene catalogue.</title>
        <authorList>
            <person name="Kono N."/>
            <person name="Nakamura H."/>
            <person name="Ohtoshi R."/>
            <person name="Moran D.A.P."/>
            <person name="Shinohara A."/>
            <person name="Yoshida Y."/>
            <person name="Fujiwara M."/>
            <person name="Mori M."/>
            <person name="Tomita M."/>
            <person name="Arakawa K."/>
        </authorList>
    </citation>
    <scope>NUCLEOTIDE SEQUENCE [LARGE SCALE GENOMIC DNA]</scope>
</reference>
<comment type="caution">
    <text evidence="2">The sequence shown here is derived from an EMBL/GenBank/DDBJ whole genome shotgun (WGS) entry which is preliminary data.</text>
</comment>
<dbReference type="AlphaFoldDB" id="A0A4Y2KAE7"/>
<accession>A0A4Y2KAE7</accession>
<gene>
    <name evidence="2" type="ORF">AVEN_251345_1</name>
</gene>
<evidence type="ECO:0000313" key="3">
    <source>
        <dbReference type="Proteomes" id="UP000499080"/>
    </source>
</evidence>
<evidence type="ECO:0000256" key="1">
    <source>
        <dbReference type="SAM" id="MobiDB-lite"/>
    </source>
</evidence>
<protein>
    <submittedName>
        <fullName evidence="2">Uncharacterized protein</fullName>
    </submittedName>
</protein>
<dbReference type="EMBL" id="BGPR01004440">
    <property type="protein sequence ID" value="GBM99683.1"/>
    <property type="molecule type" value="Genomic_DNA"/>
</dbReference>
<evidence type="ECO:0000313" key="2">
    <source>
        <dbReference type="EMBL" id="GBM99683.1"/>
    </source>
</evidence>
<dbReference type="Proteomes" id="UP000499080">
    <property type="component" value="Unassembled WGS sequence"/>
</dbReference>